<evidence type="ECO:0000313" key="2">
    <source>
        <dbReference type="Proteomes" id="UP000820818"/>
    </source>
</evidence>
<proteinExistence type="predicted"/>
<dbReference type="Proteomes" id="UP000820818">
    <property type="component" value="Linkage Group LG7"/>
</dbReference>
<dbReference type="EMBL" id="WJBH02000007">
    <property type="protein sequence ID" value="KAI9555264.1"/>
    <property type="molecule type" value="Genomic_DNA"/>
</dbReference>
<gene>
    <name evidence="1" type="ORF">GHT06_017779</name>
</gene>
<organism evidence="1 2">
    <name type="scientific">Daphnia sinensis</name>
    <dbReference type="NCBI Taxonomy" id="1820382"/>
    <lineage>
        <taxon>Eukaryota</taxon>
        <taxon>Metazoa</taxon>
        <taxon>Ecdysozoa</taxon>
        <taxon>Arthropoda</taxon>
        <taxon>Crustacea</taxon>
        <taxon>Branchiopoda</taxon>
        <taxon>Diplostraca</taxon>
        <taxon>Cladocera</taxon>
        <taxon>Anomopoda</taxon>
        <taxon>Daphniidae</taxon>
        <taxon>Daphnia</taxon>
        <taxon>Daphnia similis group</taxon>
    </lineage>
</organism>
<comment type="caution">
    <text evidence="1">The sequence shown here is derived from an EMBL/GenBank/DDBJ whole genome shotgun (WGS) entry which is preliminary data.</text>
</comment>
<reference evidence="1 2" key="1">
    <citation type="submission" date="2022-05" db="EMBL/GenBank/DDBJ databases">
        <title>A multi-omics perspective on studying reproductive biology in Daphnia sinensis.</title>
        <authorList>
            <person name="Jia J."/>
        </authorList>
    </citation>
    <scope>NUCLEOTIDE SEQUENCE [LARGE SCALE GENOMIC DNA]</scope>
    <source>
        <strain evidence="1 2">WSL</strain>
    </source>
</reference>
<keyword evidence="2" id="KW-1185">Reference proteome</keyword>
<dbReference type="AlphaFoldDB" id="A0AAD5KM96"/>
<protein>
    <submittedName>
        <fullName evidence="1">Uncharacterized protein</fullName>
    </submittedName>
</protein>
<name>A0AAD5KM96_9CRUS</name>
<sequence length="105" mass="11962">MKEVKELYSACLYIDGEGGQTADVMLITLPAWINWKIPPIKLYTLPFAKFLSNQMLFTKCGLSTKQKIDIMQMNNCDIGQRVFVPDMKTGRVLCNAEQVHNVVYT</sequence>
<evidence type="ECO:0000313" key="1">
    <source>
        <dbReference type="EMBL" id="KAI9555264.1"/>
    </source>
</evidence>
<accession>A0AAD5KM96</accession>